<dbReference type="InterPro" id="IPR026021">
    <property type="entry name" value="YdjA-like"/>
</dbReference>
<evidence type="ECO:0000256" key="3">
    <source>
        <dbReference type="ARBA" id="ARBA00022643"/>
    </source>
</evidence>
<keyword evidence="3 7" id="KW-0288">FMN</keyword>
<evidence type="ECO:0000256" key="7">
    <source>
        <dbReference type="PIRNR" id="PIRNR000232"/>
    </source>
</evidence>
<dbReference type="Pfam" id="PF00881">
    <property type="entry name" value="Nitroreductase"/>
    <property type="match status" value="1"/>
</dbReference>
<evidence type="ECO:0000256" key="2">
    <source>
        <dbReference type="ARBA" id="ARBA00022630"/>
    </source>
</evidence>
<feature type="binding site" description="in other chain" evidence="8">
    <location>
        <begin position="121"/>
        <end position="123"/>
    </location>
    <ligand>
        <name>FMN</name>
        <dbReference type="ChEBI" id="CHEBI:58210"/>
        <note>ligand shared between dimeric partners</note>
    </ligand>
</feature>
<dbReference type="InterPro" id="IPR029479">
    <property type="entry name" value="Nitroreductase"/>
</dbReference>
<keyword evidence="11" id="KW-1185">Reference proteome</keyword>
<dbReference type="InterPro" id="IPR052530">
    <property type="entry name" value="NAD(P)H_nitroreductase"/>
</dbReference>
<feature type="binding site" evidence="8">
    <location>
        <position position="33"/>
    </location>
    <ligand>
        <name>FMN</name>
        <dbReference type="ChEBI" id="CHEBI:58210"/>
        <note>ligand shared between dimeric partners</note>
    </ligand>
</feature>
<comment type="caution">
    <text evidence="10">The sequence shown here is derived from an EMBL/GenBank/DDBJ whole genome shotgun (WGS) entry which is preliminary data.</text>
</comment>
<feature type="domain" description="Nitroreductase" evidence="9">
    <location>
        <begin position="3"/>
        <end position="151"/>
    </location>
</feature>
<keyword evidence="2 7" id="KW-0285">Flavoprotein</keyword>
<evidence type="ECO:0000256" key="1">
    <source>
        <dbReference type="ARBA" id="ARBA00007118"/>
    </source>
</evidence>
<feature type="binding site" description="in other chain" evidence="8">
    <location>
        <begin position="4"/>
        <end position="6"/>
    </location>
    <ligand>
        <name>FMN</name>
        <dbReference type="ChEBI" id="CHEBI:58210"/>
        <note>ligand shared between dimeric partners</note>
    </ligand>
</feature>
<comment type="cofactor">
    <cofactor evidence="8">
        <name>FMN</name>
        <dbReference type="ChEBI" id="CHEBI:58210"/>
    </cofactor>
    <text evidence="8">Binds 1 FMN per subunit.</text>
</comment>
<protein>
    <recommendedName>
        <fullName evidence="7">Putative NAD(P)H nitroreductase</fullName>
        <ecNumber evidence="7">1.-.-.-</ecNumber>
    </recommendedName>
</protein>
<dbReference type="Gene3D" id="3.40.109.10">
    <property type="entry name" value="NADH Oxidase"/>
    <property type="match status" value="1"/>
</dbReference>
<keyword evidence="6 7" id="KW-0520">NAD</keyword>
<dbReference type="EMBL" id="VLTK01000004">
    <property type="protein sequence ID" value="TSI17088.1"/>
    <property type="molecule type" value="Genomic_DNA"/>
</dbReference>
<evidence type="ECO:0000313" key="10">
    <source>
        <dbReference type="EMBL" id="TSI17088.1"/>
    </source>
</evidence>
<dbReference type="AlphaFoldDB" id="A0A556CJ33"/>
<evidence type="ECO:0000256" key="5">
    <source>
        <dbReference type="ARBA" id="ARBA00023002"/>
    </source>
</evidence>
<accession>A0A556CJ33</accession>
<evidence type="ECO:0000259" key="9">
    <source>
        <dbReference type="Pfam" id="PF00881"/>
    </source>
</evidence>
<evidence type="ECO:0000256" key="4">
    <source>
        <dbReference type="ARBA" id="ARBA00022857"/>
    </source>
</evidence>
<proteinExistence type="inferred from homology"/>
<dbReference type="InterPro" id="IPR000415">
    <property type="entry name" value="Nitroreductase-like"/>
</dbReference>
<keyword evidence="4 7" id="KW-0521">NADP</keyword>
<reference evidence="10 11" key="1">
    <citation type="submission" date="2019-07" db="EMBL/GenBank/DDBJ databases">
        <title>Draft genome sequence of Brevibacterium aurantiacum XU54 isolated from Xinjiang China.</title>
        <authorList>
            <person name="Xu X."/>
        </authorList>
    </citation>
    <scope>NUCLEOTIDE SEQUENCE [LARGE SCALE GENOMIC DNA]</scope>
    <source>
        <strain evidence="10 11">XU54</strain>
    </source>
</reference>
<gene>
    <name evidence="10" type="ORF">FO013_08265</name>
</gene>
<evidence type="ECO:0000256" key="8">
    <source>
        <dbReference type="PIRSR" id="PIRSR000232-1"/>
    </source>
</evidence>
<evidence type="ECO:0000256" key="6">
    <source>
        <dbReference type="ARBA" id="ARBA00023027"/>
    </source>
</evidence>
<organism evidence="10 11">
    <name type="scientific">Brevibacterium aurantiacum</name>
    <dbReference type="NCBI Taxonomy" id="273384"/>
    <lineage>
        <taxon>Bacteria</taxon>
        <taxon>Bacillati</taxon>
        <taxon>Actinomycetota</taxon>
        <taxon>Actinomycetes</taxon>
        <taxon>Micrococcales</taxon>
        <taxon>Brevibacteriaceae</taxon>
        <taxon>Brevibacterium</taxon>
    </lineage>
</organism>
<dbReference type="SUPFAM" id="SSF55469">
    <property type="entry name" value="FMN-dependent nitroreductase-like"/>
    <property type="match status" value="1"/>
</dbReference>
<keyword evidence="5 7" id="KW-0560">Oxidoreductase</keyword>
<dbReference type="OrthoDB" id="3268470at2"/>
<sequence length="178" mass="20073">MSTRRSISKLDPETPNDSDLRELIHAVSSVADHKGLKPWRFIIIRGDDRIRLGAALDEAGGVHRKSGEINEKPLRAELLLALVAAPRDNPKVPEWEQHATAAGAGHLLEVALWQAGWGVMWRSGNLTNEPAVRRLHRLKDKELLMGWLYIGAVPERYRQRMANSTRPLPEPEQFLDTL</sequence>
<dbReference type="PANTHER" id="PTHR43821:SF1">
    <property type="entry name" value="NAD(P)H NITROREDUCTASE YDJA-RELATED"/>
    <property type="match status" value="1"/>
</dbReference>
<name>A0A556CJ33_BREAU</name>
<dbReference type="PANTHER" id="PTHR43821">
    <property type="entry name" value="NAD(P)H NITROREDUCTASE YDJA-RELATED"/>
    <property type="match status" value="1"/>
</dbReference>
<dbReference type="PIRSF" id="PIRSF000232">
    <property type="entry name" value="YdjA"/>
    <property type="match status" value="1"/>
</dbReference>
<dbReference type="Proteomes" id="UP000316406">
    <property type="component" value="Unassembled WGS sequence"/>
</dbReference>
<dbReference type="EC" id="1.-.-.-" evidence="7"/>
<dbReference type="GO" id="GO:0016491">
    <property type="term" value="F:oxidoreductase activity"/>
    <property type="evidence" value="ECO:0007669"/>
    <property type="project" value="UniProtKB-UniRule"/>
</dbReference>
<evidence type="ECO:0000313" key="11">
    <source>
        <dbReference type="Proteomes" id="UP000316406"/>
    </source>
</evidence>
<comment type="similarity">
    <text evidence="1 7">Belongs to the nitroreductase family.</text>
</comment>